<dbReference type="RefSeq" id="WP_010265576.1">
    <property type="nucleotide sequence ID" value="NZ_JAVRET010000023.1"/>
</dbReference>
<dbReference type="EMBL" id="JAVRET010000023">
    <property type="protein sequence ID" value="MDT0409861.1"/>
    <property type="molecule type" value="Genomic_DNA"/>
</dbReference>
<accession>A0ABU2R0U6</accession>
<gene>
    <name evidence="2" type="ORF">RM698_12470</name>
</gene>
<feature type="compositionally biased region" description="Low complexity" evidence="1">
    <location>
        <begin position="69"/>
        <end position="84"/>
    </location>
</feature>
<feature type="region of interest" description="Disordered" evidence="1">
    <location>
        <begin position="64"/>
        <end position="84"/>
    </location>
</feature>
<comment type="caution">
    <text evidence="2">The sequence shown here is derived from an EMBL/GenBank/DDBJ whole genome shotgun (WGS) entry which is preliminary data.</text>
</comment>
<keyword evidence="3" id="KW-1185">Reference proteome</keyword>
<evidence type="ECO:0000313" key="2">
    <source>
        <dbReference type="EMBL" id="MDT0409861.1"/>
    </source>
</evidence>
<proteinExistence type="predicted"/>
<name>A0ABU2R0U6_9ACTN</name>
<evidence type="ECO:0000313" key="3">
    <source>
        <dbReference type="Proteomes" id="UP001183610"/>
    </source>
</evidence>
<sequence length="151" mass="16234">MERYFWHLTDRQTVGLACVLCGADFRREGPEAVPVGRSAERDGEVSACRTPCVEQIAAEAQEMADTMRAAAAPSPAPGWGADPSPSAYSVDGAFGELLRDLHMLTGAEAMLTTSDEPETVRWLLALSARHSEAAMTRARLLLAQMAREGEG</sequence>
<reference evidence="3" key="1">
    <citation type="submission" date="2023-07" db="EMBL/GenBank/DDBJ databases">
        <title>30 novel species of actinomycetes from the DSMZ collection.</title>
        <authorList>
            <person name="Nouioui I."/>
        </authorList>
    </citation>
    <scope>NUCLEOTIDE SEQUENCE [LARGE SCALE GENOMIC DNA]</scope>
    <source>
        <strain evidence="3">DSM 41979</strain>
    </source>
</reference>
<evidence type="ECO:0000256" key="1">
    <source>
        <dbReference type="SAM" id="MobiDB-lite"/>
    </source>
</evidence>
<dbReference type="Proteomes" id="UP001183610">
    <property type="component" value="Unassembled WGS sequence"/>
</dbReference>
<protein>
    <submittedName>
        <fullName evidence="2">Uncharacterized protein</fullName>
    </submittedName>
</protein>
<organism evidence="2 3">
    <name type="scientific">Streptomyces evansiae</name>
    <dbReference type="NCBI Taxonomy" id="3075535"/>
    <lineage>
        <taxon>Bacteria</taxon>
        <taxon>Bacillati</taxon>
        <taxon>Actinomycetota</taxon>
        <taxon>Actinomycetes</taxon>
        <taxon>Kitasatosporales</taxon>
        <taxon>Streptomycetaceae</taxon>
        <taxon>Streptomyces</taxon>
    </lineage>
</organism>